<dbReference type="GO" id="GO:0070967">
    <property type="term" value="F:coenzyme F420 binding"/>
    <property type="evidence" value="ECO:0007669"/>
    <property type="project" value="TreeGrafter"/>
</dbReference>
<dbReference type="STRING" id="1031564.CINS_0642"/>
<dbReference type="HOGENOM" id="CLU_093808_0_0_7"/>
<dbReference type="InterPro" id="IPR026324">
    <property type="entry name" value="Haem_oxygenase_HugZ"/>
</dbReference>
<reference evidence="4 5" key="1">
    <citation type="journal article" date="2014" name="Genome Biol. Evol.">
        <title>Comparative Genomics of the Campylobacter lari Group.</title>
        <authorList>
            <person name="Miller W.G."/>
            <person name="Yee E."/>
            <person name="Chapman M.H."/>
            <person name="Smith T.P."/>
            <person name="Bono J.L."/>
            <person name="Huynh S."/>
            <person name="Parker C.T."/>
            <person name="Vandamme P."/>
            <person name="Luong K."/>
            <person name="Korlach J."/>
        </authorList>
    </citation>
    <scope>NUCLEOTIDE SEQUENCE [LARGE SCALE GENOMIC DNA]</scope>
    <source>
        <strain evidence="4 5">NCTC 12927</strain>
    </source>
</reference>
<dbReference type="Pfam" id="PF01243">
    <property type="entry name" value="PNPOx_N"/>
    <property type="match status" value="1"/>
</dbReference>
<dbReference type="RefSeq" id="WP_039649786.1">
    <property type="nucleotide sequence ID" value="NZ_CP007770.1"/>
</dbReference>
<dbReference type="InterPro" id="IPR052019">
    <property type="entry name" value="F420H2_bilvrd_red/Heme_oxyg"/>
</dbReference>
<dbReference type="GO" id="GO:0005829">
    <property type="term" value="C:cytosol"/>
    <property type="evidence" value="ECO:0007669"/>
    <property type="project" value="TreeGrafter"/>
</dbReference>
<name>A0A0A8H0B9_9BACT</name>
<evidence type="ECO:0000259" key="3">
    <source>
        <dbReference type="Pfam" id="PF10615"/>
    </source>
</evidence>
<evidence type="ECO:0000313" key="4">
    <source>
        <dbReference type="EMBL" id="AJC87613.1"/>
    </source>
</evidence>
<feature type="domain" description="DUF2470" evidence="3">
    <location>
        <begin position="5"/>
        <end position="63"/>
    </location>
</feature>
<dbReference type="Gene3D" id="3.20.180.10">
    <property type="entry name" value="PNP-oxidase-like"/>
    <property type="match status" value="1"/>
</dbReference>
<sequence>MSFESVINHMNSHHQSNLLDLCKKFSHTANISKAILKNVDFDGLDILYNDDQLLRINFPKKANQDTIKDIIIELCLNAKSEDNSSDIEKEINDFISQYNSVILATLTINGETTCSYAPFFRVQSNNYIYISEVSEHYHNIKSNPNNIEIMFLEDESKASSVILRKRLRYRVHANILERDDEFEKNYDEFEKQVKEDKAVKMIRTMLDFHLIKLDFHNGRFVKGFGQAYDIQNEKITHIKGNRPHKFSHKK</sequence>
<dbReference type="InterPro" id="IPR012349">
    <property type="entry name" value="Split_barrel_FMN-bd"/>
</dbReference>
<accession>A0A0A8H0B9</accession>
<evidence type="ECO:0000259" key="2">
    <source>
        <dbReference type="Pfam" id="PF01243"/>
    </source>
</evidence>
<dbReference type="InterPro" id="IPR037119">
    <property type="entry name" value="Haem_oxidase_HugZ-like_sf"/>
</dbReference>
<dbReference type="InterPro" id="IPR019595">
    <property type="entry name" value="DUF2470"/>
</dbReference>
<protein>
    <submittedName>
        <fullName evidence="4">Iron-responsive cellular heme oxygenase</fullName>
    </submittedName>
</protein>
<dbReference type="Pfam" id="PF10615">
    <property type="entry name" value="DUF2470"/>
    <property type="match status" value="1"/>
</dbReference>
<dbReference type="Proteomes" id="UP000031163">
    <property type="component" value="Chromosome"/>
</dbReference>
<dbReference type="Gene3D" id="2.30.110.10">
    <property type="entry name" value="Electron Transport, Fmn-binding Protein, Chain A"/>
    <property type="match status" value="1"/>
</dbReference>
<dbReference type="AlphaFoldDB" id="A0A0A8H0B9"/>
<evidence type="ECO:0000256" key="1">
    <source>
        <dbReference type="ARBA" id="ARBA00023002"/>
    </source>
</evidence>
<dbReference type="PANTHER" id="PTHR35176:SF6">
    <property type="entry name" value="HEME OXYGENASE HI_0854-RELATED"/>
    <property type="match status" value="1"/>
</dbReference>
<dbReference type="PANTHER" id="PTHR35176">
    <property type="entry name" value="HEME OXYGENASE HI_0854-RELATED"/>
    <property type="match status" value="1"/>
</dbReference>
<dbReference type="InterPro" id="IPR011576">
    <property type="entry name" value="Pyridox_Oxase_N"/>
</dbReference>
<gene>
    <name evidence="4" type="primary">chuZ</name>
    <name evidence="4" type="ORF">CINS_0642</name>
</gene>
<dbReference type="KEGG" id="cis:CINS_0642"/>
<proteinExistence type="predicted"/>
<dbReference type="GeneID" id="74431446"/>
<organism evidence="4 5">
    <name type="scientific">Campylobacter insulaenigrae NCTC 12927</name>
    <dbReference type="NCBI Taxonomy" id="1031564"/>
    <lineage>
        <taxon>Bacteria</taxon>
        <taxon>Pseudomonadati</taxon>
        <taxon>Campylobacterota</taxon>
        <taxon>Epsilonproteobacteria</taxon>
        <taxon>Campylobacterales</taxon>
        <taxon>Campylobacteraceae</taxon>
        <taxon>Campylobacter</taxon>
    </lineage>
</organism>
<dbReference type="NCBIfam" id="TIGR04109">
    <property type="entry name" value="heme_ox_HugZ"/>
    <property type="match status" value="1"/>
</dbReference>
<evidence type="ECO:0000313" key="5">
    <source>
        <dbReference type="Proteomes" id="UP000031163"/>
    </source>
</evidence>
<dbReference type="SUPFAM" id="SSF50475">
    <property type="entry name" value="FMN-binding split barrel"/>
    <property type="match status" value="1"/>
</dbReference>
<dbReference type="GO" id="GO:0016627">
    <property type="term" value="F:oxidoreductase activity, acting on the CH-CH group of donors"/>
    <property type="evidence" value="ECO:0007669"/>
    <property type="project" value="TreeGrafter"/>
</dbReference>
<dbReference type="EMBL" id="CP007770">
    <property type="protein sequence ID" value="AJC87613.1"/>
    <property type="molecule type" value="Genomic_DNA"/>
</dbReference>
<feature type="domain" description="Pyridoxamine 5'-phosphate oxidase N-terminal" evidence="2">
    <location>
        <begin position="87"/>
        <end position="221"/>
    </location>
</feature>
<keyword evidence="1" id="KW-0560">Oxidoreductase</keyword>